<sequence length="132" mass="15428">MQIFWHTNRHQAHPRSWSVTIALPVDTHDPRDLIHAIDPAVERLYQAGHLIAKAGIILYELQPEQVSQPDLFQRPNPRSKALMRAMDTINRRYGARTIYLAACGTRTPWALKAERRSPRYTTCWRELWTVRS</sequence>
<keyword evidence="3" id="KW-0614">Plasmid</keyword>
<evidence type="ECO:0000259" key="1">
    <source>
        <dbReference type="Pfam" id="PF11799"/>
    </source>
</evidence>
<keyword evidence="4" id="KW-1185">Reference proteome</keyword>
<dbReference type="Pfam" id="PF13438">
    <property type="entry name" value="DUF4113"/>
    <property type="match status" value="1"/>
</dbReference>
<protein>
    <submittedName>
        <fullName evidence="3">SOS mutagenesis and repair, UmuC protein homolog</fullName>
    </submittedName>
</protein>
<dbReference type="GO" id="GO:0006281">
    <property type="term" value="P:DNA repair"/>
    <property type="evidence" value="ECO:0007669"/>
    <property type="project" value="InterPro"/>
</dbReference>
<dbReference type="InterPro" id="IPR025188">
    <property type="entry name" value="DUF4113"/>
</dbReference>
<dbReference type="Proteomes" id="UP000217895">
    <property type="component" value="Plasmid Plasmid1 dna"/>
</dbReference>
<dbReference type="GO" id="GO:0003684">
    <property type="term" value="F:damaged DNA binding"/>
    <property type="evidence" value="ECO:0007669"/>
    <property type="project" value="InterPro"/>
</dbReference>
<proteinExistence type="predicted"/>
<reference evidence="3 4" key="1">
    <citation type="submission" date="2017-06" db="EMBL/GenBank/DDBJ databases">
        <title>Genome sequencing of cyanobaciteial culture collection at National Institute for Environmental Studies (NIES).</title>
        <authorList>
            <person name="Hirose Y."/>
            <person name="Shimura Y."/>
            <person name="Fujisawa T."/>
            <person name="Nakamura Y."/>
            <person name="Kawachi M."/>
        </authorList>
    </citation>
    <scope>NUCLEOTIDE SEQUENCE [LARGE SCALE GENOMIC DNA]</scope>
    <source>
        <strain evidence="3 4">NIES-2135</strain>
        <plasmid evidence="4">Plasmid Plasmid1 dna</plasmid>
    </source>
</reference>
<feature type="domain" description="DNA polymerase Y-family little finger" evidence="1">
    <location>
        <begin position="3"/>
        <end position="71"/>
    </location>
</feature>
<dbReference type="InterPro" id="IPR017961">
    <property type="entry name" value="DNA_pol_Y-fam_little_finger"/>
</dbReference>
<evidence type="ECO:0000313" key="4">
    <source>
        <dbReference type="Proteomes" id="UP000217895"/>
    </source>
</evidence>
<geneLocation type="plasmid" evidence="3">
    <name>plasmid1</name>
</geneLocation>
<evidence type="ECO:0000259" key="2">
    <source>
        <dbReference type="Pfam" id="PF13438"/>
    </source>
</evidence>
<name>A0A1Z4JR54_LEPBY</name>
<organism evidence="3 4">
    <name type="scientific">Leptolyngbya boryana NIES-2135</name>
    <dbReference type="NCBI Taxonomy" id="1973484"/>
    <lineage>
        <taxon>Bacteria</taxon>
        <taxon>Bacillati</taxon>
        <taxon>Cyanobacteriota</taxon>
        <taxon>Cyanophyceae</taxon>
        <taxon>Leptolyngbyales</taxon>
        <taxon>Leptolyngbyaceae</taxon>
        <taxon>Leptolyngbya group</taxon>
        <taxon>Leptolyngbya</taxon>
    </lineage>
</organism>
<dbReference type="EMBL" id="AP018204">
    <property type="protein sequence ID" value="BAY59241.1"/>
    <property type="molecule type" value="Genomic_DNA"/>
</dbReference>
<dbReference type="Pfam" id="PF11799">
    <property type="entry name" value="IMS_C"/>
    <property type="match status" value="1"/>
</dbReference>
<gene>
    <name evidence="3" type="ORF">NIES2135_61180</name>
</gene>
<evidence type="ECO:0000313" key="3">
    <source>
        <dbReference type="EMBL" id="BAY59241.1"/>
    </source>
</evidence>
<dbReference type="AlphaFoldDB" id="A0A1Z4JR54"/>
<feature type="domain" description="DUF4113" evidence="2">
    <location>
        <begin position="81"/>
        <end position="130"/>
    </location>
</feature>
<accession>A0A1Z4JR54</accession>